<keyword evidence="3" id="KW-1185">Reference proteome</keyword>
<dbReference type="OrthoDB" id="3212826at2"/>
<evidence type="ECO:0000259" key="1">
    <source>
        <dbReference type="Pfam" id="PF18029"/>
    </source>
</evidence>
<dbReference type="InterPro" id="IPR041581">
    <property type="entry name" value="Glyoxalase_6"/>
</dbReference>
<evidence type="ECO:0000313" key="2">
    <source>
        <dbReference type="EMBL" id="AZQ77969.1"/>
    </source>
</evidence>
<reference evidence="2 3" key="1">
    <citation type="submission" date="2018-12" db="EMBL/GenBank/DDBJ databases">
        <title>Complete genome sequence of Flaviflexus sp. H23T48.</title>
        <authorList>
            <person name="Bae J.-W."/>
            <person name="Lee J.-Y."/>
        </authorList>
    </citation>
    <scope>NUCLEOTIDE SEQUENCE [LARGE SCALE GENOMIC DNA]</scope>
    <source>
        <strain evidence="2 3">H23T48</strain>
    </source>
</reference>
<dbReference type="Pfam" id="PF18029">
    <property type="entry name" value="Glyoxalase_6"/>
    <property type="match status" value="1"/>
</dbReference>
<dbReference type="PANTHER" id="PTHR35908">
    <property type="entry name" value="HYPOTHETICAL FUSION PROTEIN"/>
    <property type="match status" value="1"/>
</dbReference>
<gene>
    <name evidence="2" type="ORF">EJ997_12095</name>
</gene>
<dbReference type="AlphaFoldDB" id="A0A3Q9G382"/>
<protein>
    <submittedName>
        <fullName evidence="2">VOC family protein</fullName>
    </submittedName>
</protein>
<organism evidence="2 3">
    <name type="scientific">Flaviflexus ciconiae</name>
    <dbReference type="NCBI Taxonomy" id="2496867"/>
    <lineage>
        <taxon>Bacteria</taxon>
        <taxon>Bacillati</taxon>
        <taxon>Actinomycetota</taxon>
        <taxon>Actinomycetes</taxon>
        <taxon>Actinomycetales</taxon>
        <taxon>Actinomycetaceae</taxon>
        <taxon>Flaviflexus</taxon>
    </lineage>
</organism>
<proteinExistence type="predicted"/>
<dbReference type="SUPFAM" id="SSF54593">
    <property type="entry name" value="Glyoxalase/Bleomycin resistance protein/Dihydroxybiphenyl dioxygenase"/>
    <property type="match status" value="1"/>
</dbReference>
<evidence type="ECO:0000313" key="3">
    <source>
        <dbReference type="Proteomes" id="UP000280344"/>
    </source>
</evidence>
<feature type="domain" description="Glyoxalase-like" evidence="1">
    <location>
        <begin position="4"/>
        <end position="141"/>
    </location>
</feature>
<dbReference type="Proteomes" id="UP000280344">
    <property type="component" value="Chromosome"/>
</dbReference>
<dbReference type="Gene3D" id="3.10.180.10">
    <property type="entry name" value="2,3-Dihydroxybiphenyl 1,2-Dioxygenase, domain 1"/>
    <property type="match status" value="1"/>
</dbReference>
<dbReference type="PANTHER" id="PTHR35908:SF1">
    <property type="entry name" value="CONSERVED PROTEIN"/>
    <property type="match status" value="1"/>
</dbReference>
<dbReference type="KEGG" id="flh:EJ997_12095"/>
<accession>A0A3Q9G382</accession>
<dbReference type="InterPro" id="IPR029068">
    <property type="entry name" value="Glyas_Bleomycin-R_OHBP_Dase"/>
</dbReference>
<dbReference type="RefSeq" id="WP_126704771.1">
    <property type="nucleotide sequence ID" value="NZ_CP034593.1"/>
</dbReference>
<name>A0A3Q9G382_9ACTO</name>
<sequence length="142" mass="16099">MEIQVTFDADDPRALADFWQEVLDYKRDEPPAGFDTWQEFLEDAGVPEEQWDGADALVPKDGNGPRVFFQKVPESKTAKNRIHLDVRVATHLNGDERMAALEDRAMELIAIGAARLKRFEPDNFTRGHIVLADPEGNEFCLD</sequence>
<dbReference type="EMBL" id="CP034593">
    <property type="protein sequence ID" value="AZQ77969.1"/>
    <property type="molecule type" value="Genomic_DNA"/>
</dbReference>